<accession>A0ACC3N2K1</accession>
<protein>
    <submittedName>
        <fullName evidence="1">Uncharacterized protein</fullName>
    </submittedName>
</protein>
<keyword evidence="2" id="KW-1185">Reference proteome</keyword>
<organism evidence="1 2">
    <name type="scientific">Vermiconidia calcicola</name>
    <dbReference type="NCBI Taxonomy" id="1690605"/>
    <lineage>
        <taxon>Eukaryota</taxon>
        <taxon>Fungi</taxon>
        <taxon>Dikarya</taxon>
        <taxon>Ascomycota</taxon>
        <taxon>Pezizomycotina</taxon>
        <taxon>Dothideomycetes</taxon>
        <taxon>Dothideomycetidae</taxon>
        <taxon>Mycosphaerellales</taxon>
        <taxon>Extremaceae</taxon>
        <taxon>Vermiconidia</taxon>
    </lineage>
</organism>
<reference evidence="1" key="1">
    <citation type="submission" date="2023-07" db="EMBL/GenBank/DDBJ databases">
        <title>Black Yeasts Isolated from many extreme environments.</title>
        <authorList>
            <person name="Coleine C."/>
            <person name="Stajich J.E."/>
            <person name="Selbmann L."/>
        </authorList>
    </citation>
    <scope>NUCLEOTIDE SEQUENCE</scope>
    <source>
        <strain evidence="1">CCFEE 5714</strain>
    </source>
</reference>
<dbReference type="Proteomes" id="UP001281147">
    <property type="component" value="Unassembled WGS sequence"/>
</dbReference>
<name>A0ACC3N2K1_9PEZI</name>
<evidence type="ECO:0000313" key="1">
    <source>
        <dbReference type="EMBL" id="KAK3708789.1"/>
    </source>
</evidence>
<gene>
    <name evidence="1" type="ORF">LTR37_011310</name>
</gene>
<dbReference type="EMBL" id="JAUTXU010000098">
    <property type="protein sequence ID" value="KAK3708789.1"/>
    <property type="molecule type" value="Genomic_DNA"/>
</dbReference>
<proteinExistence type="predicted"/>
<evidence type="ECO:0000313" key="2">
    <source>
        <dbReference type="Proteomes" id="UP001281147"/>
    </source>
</evidence>
<comment type="caution">
    <text evidence="1">The sequence shown here is derived from an EMBL/GenBank/DDBJ whole genome shotgun (WGS) entry which is preliminary data.</text>
</comment>
<sequence>MKFNIALPLLAALASAVNAKVLLEPLKCENVRIGQSYEVEWSADRKVTLELVLVKQTHTGWKEVKTLFEDKKGNAPGGSYTWDVDESYPTGSGYALWLSSENRPDDSTGYADLTEWFDIKGHKDL</sequence>